<keyword evidence="3" id="KW-1185">Reference proteome</keyword>
<dbReference type="EMBL" id="KQ461073">
    <property type="protein sequence ID" value="KPJ09647.1"/>
    <property type="molecule type" value="Genomic_DNA"/>
</dbReference>
<evidence type="ECO:0000313" key="2">
    <source>
        <dbReference type="EMBL" id="KPJ09647.1"/>
    </source>
</evidence>
<dbReference type="Gene3D" id="1.20.1050.10">
    <property type="match status" value="1"/>
</dbReference>
<dbReference type="STRING" id="76193.A0A194QVZ6"/>
<evidence type="ECO:0000259" key="1">
    <source>
        <dbReference type="PROSITE" id="PS50405"/>
    </source>
</evidence>
<proteinExistence type="predicted"/>
<dbReference type="PROSITE" id="PS50405">
    <property type="entry name" value="GST_CTER"/>
    <property type="match status" value="1"/>
</dbReference>
<dbReference type="AlphaFoldDB" id="A0A194QVZ6"/>
<feature type="domain" description="GST C-terminal" evidence="1">
    <location>
        <begin position="17"/>
        <end position="139"/>
    </location>
</feature>
<accession>A0A194QVZ6</accession>
<sequence length="177" mass="20579">QVLTTVLDKENVEGFASIVLRLAAKSGTAMTQEQVLLSYQWLEHIAMYGNQALSNPTFAKNFLQGINRALAKNTYLTGQFLTVVDIAAYHALYPLIERLSFVEQELFMNVCRWSKHIQAQPRVLFTVESRFGFHPDSRRVVVVVFNNFYKKIVVLFRFWCFKNKVKIEILSEFFLLF</sequence>
<dbReference type="Proteomes" id="UP000053240">
    <property type="component" value="Unassembled WGS sequence"/>
</dbReference>
<dbReference type="GO" id="GO:0005634">
    <property type="term" value="C:nucleus"/>
    <property type="evidence" value="ECO:0007669"/>
    <property type="project" value="TreeGrafter"/>
</dbReference>
<dbReference type="InterPro" id="IPR042450">
    <property type="entry name" value="EEF1E1"/>
</dbReference>
<feature type="non-terminal residue" evidence="2">
    <location>
        <position position="1"/>
    </location>
</feature>
<dbReference type="GO" id="GO:0003746">
    <property type="term" value="F:translation elongation factor activity"/>
    <property type="evidence" value="ECO:0007669"/>
    <property type="project" value="UniProtKB-KW"/>
</dbReference>
<reference evidence="2 3" key="1">
    <citation type="journal article" date="2015" name="Nat. Commun.">
        <title>Outbred genome sequencing and CRISPR/Cas9 gene editing in butterflies.</title>
        <authorList>
            <person name="Li X."/>
            <person name="Fan D."/>
            <person name="Zhang W."/>
            <person name="Liu G."/>
            <person name="Zhang L."/>
            <person name="Zhao L."/>
            <person name="Fang X."/>
            <person name="Chen L."/>
            <person name="Dong Y."/>
            <person name="Chen Y."/>
            <person name="Ding Y."/>
            <person name="Zhao R."/>
            <person name="Feng M."/>
            <person name="Zhu Y."/>
            <person name="Feng Y."/>
            <person name="Jiang X."/>
            <person name="Zhu D."/>
            <person name="Xiang H."/>
            <person name="Feng X."/>
            <person name="Li S."/>
            <person name="Wang J."/>
            <person name="Zhang G."/>
            <person name="Kronforst M.R."/>
            <person name="Wang W."/>
        </authorList>
    </citation>
    <scope>NUCLEOTIDE SEQUENCE [LARGE SCALE GENOMIC DNA]</scope>
    <source>
        <strain evidence="2">Ya'a_city_454_Pm</strain>
        <tissue evidence="2">Whole body</tissue>
    </source>
</reference>
<organism evidence="2 3">
    <name type="scientific">Papilio machaon</name>
    <name type="common">Old World swallowtail butterfly</name>
    <dbReference type="NCBI Taxonomy" id="76193"/>
    <lineage>
        <taxon>Eukaryota</taxon>
        <taxon>Metazoa</taxon>
        <taxon>Ecdysozoa</taxon>
        <taxon>Arthropoda</taxon>
        <taxon>Hexapoda</taxon>
        <taxon>Insecta</taxon>
        <taxon>Pterygota</taxon>
        <taxon>Neoptera</taxon>
        <taxon>Endopterygota</taxon>
        <taxon>Lepidoptera</taxon>
        <taxon>Glossata</taxon>
        <taxon>Ditrysia</taxon>
        <taxon>Papilionoidea</taxon>
        <taxon>Papilionidae</taxon>
        <taxon>Papilioninae</taxon>
        <taxon>Papilio</taxon>
    </lineage>
</organism>
<dbReference type="InterPro" id="IPR053836">
    <property type="entry name" value="Arc1-like_N"/>
</dbReference>
<keyword evidence="2" id="KW-0251">Elongation factor</keyword>
<dbReference type="PANTHER" id="PTHR44490">
    <property type="entry name" value="EUKARYOTIC TRANSLATION ELONGATION FACTOR 1 EPSILON-1"/>
    <property type="match status" value="1"/>
</dbReference>
<name>A0A194QVZ6_PAPMA</name>
<dbReference type="SUPFAM" id="SSF47616">
    <property type="entry name" value="GST C-terminal domain-like"/>
    <property type="match status" value="1"/>
</dbReference>
<protein>
    <submittedName>
        <fullName evidence="2">Eukaryotic translation elongation factor 1 epsilon-1</fullName>
    </submittedName>
</protein>
<dbReference type="Pfam" id="PF21972">
    <property type="entry name" value="Arc1p_N_like"/>
    <property type="match status" value="1"/>
</dbReference>
<dbReference type="InParanoid" id="A0A194QVZ6"/>
<dbReference type="GO" id="GO:0017101">
    <property type="term" value="C:aminoacyl-tRNA synthetase multienzyme complex"/>
    <property type="evidence" value="ECO:0007669"/>
    <property type="project" value="InterPro"/>
</dbReference>
<dbReference type="GO" id="GO:0043517">
    <property type="term" value="P:positive regulation of DNA damage response, signal transduction by p53 class mediator"/>
    <property type="evidence" value="ECO:0007669"/>
    <property type="project" value="InterPro"/>
</dbReference>
<dbReference type="PANTHER" id="PTHR44490:SF1">
    <property type="entry name" value="EUKARYOTIC TRANSLATION ELONGATION FACTOR 1 EPSILON-1"/>
    <property type="match status" value="1"/>
</dbReference>
<dbReference type="InterPro" id="IPR036282">
    <property type="entry name" value="Glutathione-S-Trfase_C_sf"/>
</dbReference>
<gene>
    <name evidence="2" type="ORF">RR48_13281</name>
</gene>
<dbReference type="InterPro" id="IPR010987">
    <property type="entry name" value="Glutathione-S-Trfase_C-like"/>
</dbReference>
<keyword evidence="2" id="KW-0648">Protein biosynthesis</keyword>
<evidence type="ECO:0000313" key="3">
    <source>
        <dbReference type="Proteomes" id="UP000053240"/>
    </source>
</evidence>
<dbReference type="GO" id="GO:0005737">
    <property type="term" value="C:cytoplasm"/>
    <property type="evidence" value="ECO:0007669"/>
    <property type="project" value="TreeGrafter"/>
</dbReference>
<dbReference type="FunCoup" id="A0A194QVZ6">
    <property type="interactions" value="1045"/>
</dbReference>